<dbReference type="RefSeq" id="XP_041157683.1">
    <property type="nucleotide sequence ID" value="XM_041307025.1"/>
</dbReference>
<dbReference type="EMBL" id="JABBWE010000048">
    <property type="protein sequence ID" value="KAG1790729.1"/>
    <property type="molecule type" value="Genomic_DNA"/>
</dbReference>
<reference evidence="1" key="1">
    <citation type="journal article" date="2020" name="New Phytol.">
        <title>Comparative genomics reveals dynamic genome evolution in host specialist ectomycorrhizal fungi.</title>
        <authorList>
            <person name="Lofgren L.A."/>
            <person name="Nguyen N.H."/>
            <person name="Vilgalys R."/>
            <person name="Ruytinx J."/>
            <person name="Liao H.L."/>
            <person name="Branco S."/>
            <person name="Kuo A."/>
            <person name="LaButti K."/>
            <person name="Lipzen A."/>
            <person name="Andreopoulos W."/>
            <person name="Pangilinan J."/>
            <person name="Riley R."/>
            <person name="Hundley H."/>
            <person name="Na H."/>
            <person name="Barry K."/>
            <person name="Grigoriev I.V."/>
            <person name="Stajich J.E."/>
            <person name="Kennedy P.G."/>
        </authorList>
    </citation>
    <scope>NUCLEOTIDE SEQUENCE</scope>
    <source>
        <strain evidence="1">S12</strain>
    </source>
</reference>
<dbReference type="GeneID" id="64600789"/>
<name>A0A9P7DFP9_9AGAM</name>
<dbReference type="OrthoDB" id="3218065at2759"/>
<dbReference type="AlphaFoldDB" id="A0A9P7DFP9"/>
<keyword evidence="2" id="KW-1185">Reference proteome</keyword>
<comment type="caution">
    <text evidence="1">The sequence shown here is derived from an EMBL/GenBank/DDBJ whole genome shotgun (WGS) entry which is preliminary data.</text>
</comment>
<organism evidence="1 2">
    <name type="scientific">Suillus plorans</name>
    <dbReference type="NCBI Taxonomy" id="116603"/>
    <lineage>
        <taxon>Eukaryota</taxon>
        <taxon>Fungi</taxon>
        <taxon>Dikarya</taxon>
        <taxon>Basidiomycota</taxon>
        <taxon>Agaricomycotina</taxon>
        <taxon>Agaricomycetes</taxon>
        <taxon>Agaricomycetidae</taxon>
        <taxon>Boletales</taxon>
        <taxon>Suillineae</taxon>
        <taxon>Suillaceae</taxon>
        <taxon>Suillus</taxon>
    </lineage>
</organism>
<evidence type="ECO:0000313" key="2">
    <source>
        <dbReference type="Proteomes" id="UP000719766"/>
    </source>
</evidence>
<evidence type="ECO:0000313" key="1">
    <source>
        <dbReference type="EMBL" id="KAG1790729.1"/>
    </source>
</evidence>
<dbReference type="Proteomes" id="UP000719766">
    <property type="component" value="Unassembled WGS sequence"/>
</dbReference>
<proteinExistence type="predicted"/>
<dbReference type="PANTHER" id="PTHR35871">
    <property type="entry name" value="EXPRESSED PROTEIN"/>
    <property type="match status" value="1"/>
</dbReference>
<sequence>MVYKQNGHVPFKASECAAESHGFAAVWGGHQLCSRTHNWVSKQELPQSLTGRHAKVYSLLDDSVGAAELRTYVHLNKWAVNPEKLAEFSKNKLVPLEAERYLHVIVNDEMPRGLKQYMELEFVFSNSPQSRTWNFTHHLGHLVDAGKLMEYGKNHKGYWNGEMFIKQLNEKIIPTFENIHRPGYQALFLIDDSQGHSAYAEDALLISRMNINLAGKQAHMRNG</sequence>
<gene>
    <name evidence="1" type="ORF">HD556DRAFT_1446007</name>
</gene>
<protein>
    <submittedName>
        <fullName evidence="1">Uncharacterized protein</fullName>
    </submittedName>
</protein>
<dbReference type="PANTHER" id="PTHR35871:SF1">
    <property type="entry name" value="CXC1-LIKE CYSTEINE CLUSTER ASSOCIATED WITH KDZ TRANSPOSASES DOMAIN-CONTAINING PROTEIN"/>
    <property type="match status" value="1"/>
</dbReference>
<accession>A0A9P7DFP9</accession>